<feature type="compositionally biased region" description="Polar residues" evidence="7">
    <location>
        <begin position="145"/>
        <end position="161"/>
    </location>
</feature>
<organism evidence="8 10">
    <name type="scientific">Schizosaccharomyces japonicus (strain yFS275 / FY16936)</name>
    <name type="common">Fission yeast</name>
    <dbReference type="NCBI Taxonomy" id="402676"/>
    <lineage>
        <taxon>Eukaryota</taxon>
        <taxon>Fungi</taxon>
        <taxon>Dikarya</taxon>
        <taxon>Ascomycota</taxon>
        <taxon>Taphrinomycotina</taxon>
        <taxon>Schizosaccharomycetes</taxon>
        <taxon>Schizosaccharomycetales</taxon>
        <taxon>Schizosaccharomycetaceae</taxon>
        <taxon>Schizosaccharomyces</taxon>
    </lineage>
</organism>
<evidence type="ECO:0000313" key="8">
    <source>
        <dbReference type="EMBL" id="EEB05675.1"/>
    </source>
</evidence>
<dbReference type="Pfam" id="PF02045">
    <property type="entry name" value="CBFB_NFYA"/>
    <property type="match status" value="1"/>
</dbReference>
<dbReference type="JaponicusDB" id="SJAG_00698">
    <property type="gene designation" value="php2"/>
</dbReference>
<dbReference type="Gene3D" id="6.10.250.2430">
    <property type="match status" value="1"/>
</dbReference>
<proteinExistence type="inferred from homology"/>
<evidence type="ECO:0000256" key="4">
    <source>
        <dbReference type="ARBA" id="ARBA00023163"/>
    </source>
</evidence>
<dbReference type="PRINTS" id="PR00616">
    <property type="entry name" value="CCAATSUBUNTB"/>
</dbReference>
<dbReference type="Proteomes" id="UP000001744">
    <property type="component" value="Unassembled WGS sequence"/>
</dbReference>
<accession>B6JWC4</accession>
<evidence type="ECO:0000256" key="1">
    <source>
        <dbReference type="ARBA" id="ARBA00004123"/>
    </source>
</evidence>
<dbReference type="RefSeq" id="XP_002171968.1">
    <property type="nucleotide sequence ID" value="XM_002171932.1"/>
</dbReference>
<dbReference type="GeneID" id="7052116"/>
<name>B6JWC4_SCHJY</name>
<evidence type="ECO:0000256" key="3">
    <source>
        <dbReference type="ARBA" id="ARBA00023125"/>
    </source>
</evidence>
<dbReference type="PROSITE" id="PS51152">
    <property type="entry name" value="NFYA_HAP2_2"/>
    <property type="match status" value="1"/>
</dbReference>
<dbReference type="SMART" id="SM00521">
    <property type="entry name" value="CBF"/>
    <property type="match status" value="1"/>
</dbReference>
<evidence type="ECO:0000313" key="10">
    <source>
        <dbReference type="Proteomes" id="UP000001744"/>
    </source>
</evidence>
<dbReference type="HOGENOM" id="CLU_689188_0_0_1"/>
<dbReference type="GO" id="GO:0005634">
    <property type="term" value="C:nucleus"/>
    <property type="evidence" value="ECO:0007669"/>
    <property type="project" value="UniProtKB-SubCell"/>
</dbReference>
<dbReference type="EMBL" id="KE651166">
    <property type="protein sequence ID" value="EEB05675.1"/>
    <property type="molecule type" value="Genomic_DNA"/>
</dbReference>
<reference evidence="8 10" key="1">
    <citation type="journal article" date="2011" name="Science">
        <title>Comparative functional genomics of the fission yeasts.</title>
        <authorList>
            <person name="Rhind N."/>
            <person name="Chen Z."/>
            <person name="Yassour M."/>
            <person name="Thompson D.A."/>
            <person name="Haas B.J."/>
            <person name="Habib N."/>
            <person name="Wapinski I."/>
            <person name="Roy S."/>
            <person name="Lin M.F."/>
            <person name="Heiman D.I."/>
            <person name="Young S.K."/>
            <person name="Furuya K."/>
            <person name="Guo Y."/>
            <person name="Pidoux A."/>
            <person name="Chen H.M."/>
            <person name="Robbertse B."/>
            <person name="Goldberg J.M."/>
            <person name="Aoki K."/>
            <person name="Bayne E.H."/>
            <person name="Berlin A.M."/>
            <person name="Desjardins C.A."/>
            <person name="Dobbs E."/>
            <person name="Dukaj L."/>
            <person name="Fan L."/>
            <person name="FitzGerald M.G."/>
            <person name="French C."/>
            <person name="Gujja S."/>
            <person name="Hansen K."/>
            <person name="Keifenheim D."/>
            <person name="Levin J.Z."/>
            <person name="Mosher R.A."/>
            <person name="Mueller C.A."/>
            <person name="Pfiffner J."/>
            <person name="Priest M."/>
            <person name="Russ C."/>
            <person name="Smialowska A."/>
            <person name="Swoboda P."/>
            <person name="Sykes S.M."/>
            <person name="Vaughn M."/>
            <person name="Vengrova S."/>
            <person name="Yoder R."/>
            <person name="Zeng Q."/>
            <person name="Allshire R."/>
            <person name="Baulcombe D."/>
            <person name="Birren B.W."/>
            <person name="Brown W."/>
            <person name="Ekwall K."/>
            <person name="Kellis M."/>
            <person name="Leatherwood J."/>
            <person name="Levin H."/>
            <person name="Margalit H."/>
            <person name="Martienssen R."/>
            <person name="Nieduszynski C.A."/>
            <person name="Spatafora J.W."/>
            <person name="Friedman N."/>
            <person name="Dalgaard J.Z."/>
            <person name="Baumann P."/>
            <person name="Niki H."/>
            <person name="Regev A."/>
            <person name="Nusbaum C."/>
        </authorList>
    </citation>
    <scope>NUCLEOTIDE SEQUENCE [LARGE SCALE GENOMIC DNA]</scope>
    <source>
        <strain evidence="10">yFS275 / FY16936</strain>
    </source>
</reference>
<dbReference type="STRING" id="402676.B6JWC4"/>
<comment type="subunit">
    <text evidence="6">Heterotrimer.</text>
</comment>
<gene>
    <name evidence="9" type="primary">php2</name>
    <name evidence="8" type="ORF">SJAG_00698</name>
</gene>
<dbReference type="InterPro" id="IPR001289">
    <property type="entry name" value="NFYA"/>
</dbReference>
<dbReference type="GO" id="GO:0003700">
    <property type="term" value="F:DNA-binding transcription factor activity"/>
    <property type="evidence" value="ECO:0007669"/>
    <property type="project" value="UniProtKB-UniRule"/>
</dbReference>
<keyword evidence="3 6" id="KW-0238">DNA-binding</keyword>
<comment type="function">
    <text evidence="6">Component of the sequence-specific heterotrimeric transcription factor (NF-Y) which specifically recognizes a 5'-CCAAT-3' box motif found in the promoters of its target genes.</text>
</comment>
<evidence type="ECO:0000256" key="5">
    <source>
        <dbReference type="ARBA" id="ARBA00023242"/>
    </source>
</evidence>
<sequence>MNQFDGAEGLYVNAKQYHRILKRREARARFEERLRRVQGERKPYLHESRHKHAMRRPRGPGGRFLTAEKVAELKAKEMESAQANTNTDTTKTAEEVQAANQTLESTRSVMENGAMSATPDANVAAAASNDDAGRSGVLQETVGLNNQTQSRQQDVPNNTAPNVDGGGHQQQQQQQQQQHQQLPSQDQQQQQSSSDASSLPSAANQQPHHDLNPNAAAVAAAAQAFHPPSHPSDVFLDGAGGILNMQDQFHSGSAAATQHPNMFTAGSDTGNDVLHPLQGYVNPPMGANLPSSETPGLLLSGKNQLGFVDEHTEVVNSLHGQHPQQHMLVHSQMTSSLDPTEGVNLAGKIPDSNGTVNGQQLMLGGHDDASGPVLEHHDDSVLSNTLMQGHYGRAANNQND</sequence>
<feature type="region of interest" description="Disordered" evidence="7">
    <location>
        <begin position="145"/>
        <end position="210"/>
    </location>
</feature>
<evidence type="ECO:0000256" key="6">
    <source>
        <dbReference type="RuleBase" id="RU367155"/>
    </source>
</evidence>
<evidence type="ECO:0000313" key="9">
    <source>
        <dbReference type="JaponicusDB" id="SJAG_00698"/>
    </source>
</evidence>
<comment type="subcellular location">
    <subcellularLocation>
        <location evidence="1 6">Nucleus</location>
    </subcellularLocation>
</comment>
<dbReference type="eggNOG" id="KOG1561">
    <property type="taxonomic scope" value="Eukaryota"/>
</dbReference>
<dbReference type="AlphaFoldDB" id="B6JWC4"/>
<evidence type="ECO:0000256" key="7">
    <source>
        <dbReference type="SAM" id="MobiDB-lite"/>
    </source>
</evidence>
<dbReference type="PANTHER" id="PTHR12632">
    <property type="entry name" value="TRANSCRIPTION FACTOR NF-Y ALPHA-RELATED"/>
    <property type="match status" value="1"/>
</dbReference>
<feature type="compositionally biased region" description="Low complexity" evidence="7">
    <location>
        <begin position="169"/>
        <end position="202"/>
    </location>
</feature>
<comment type="similarity">
    <text evidence="6">Belongs to the NFYA/HAP2 subunit family.</text>
</comment>
<protein>
    <recommendedName>
        <fullName evidence="6">Transcriptional activator HAP2</fullName>
    </recommendedName>
</protein>
<evidence type="ECO:0000256" key="2">
    <source>
        <dbReference type="ARBA" id="ARBA00023015"/>
    </source>
</evidence>
<keyword evidence="10" id="KW-1185">Reference proteome</keyword>
<dbReference type="VEuPathDB" id="FungiDB:SJAG_00698"/>
<dbReference type="GO" id="GO:0003677">
    <property type="term" value="F:DNA binding"/>
    <property type="evidence" value="ECO:0007669"/>
    <property type="project" value="UniProtKB-KW"/>
</dbReference>
<keyword evidence="4 6" id="KW-0804">Transcription</keyword>
<keyword evidence="5 6" id="KW-0539">Nucleus</keyword>
<dbReference type="OrthoDB" id="1097733at2759"/>
<keyword evidence="2 6" id="KW-0805">Transcription regulation</keyword>